<keyword evidence="1" id="KW-0732">Signal</keyword>
<feature type="domain" description="Amidase" evidence="2">
    <location>
        <begin position="227"/>
        <end position="398"/>
    </location>
</feature>
<dbReference type="HOGENOM" id="CLU_020129_1_0_1"/>
<dbReference type="Proteomes" id="UP000016930">
    <property type="component" value="Unassembled WGS sequence"/>
</dbReference>
<name>M2R2L4_CERS8</name>
<dbReference type="InterPro" id="IPR058329">
    <property type="entry name" value="Arp1_N"/>
</dbReference>
<dbReference type="InterPro" id="IPR023631">
    <property type="entry name" value="Amidase_dom"/>
</dbReference>
<reference evidence="4 5" key="1">
    <citation type="journal article" date="2012" name="Proc. Natl. Acad. Sci. U.S.A.">
        <title>Comparative genomics of Ceriporiopsis subvermispora and Phanerochaete chrysosporium provide insight into selective ligninolysis.</title>
        <authorList>
            <person name="Fernandez-Fueyo E."/>
            <person name="Ruiz-Duenas F.J."/>
            <person name="Ferreira P."/>
            <person name="Floudas D."/>
            <person name="Hibbett D.S."/>
            <person name="Canessa P."/>
            <person name="Larrondo L.F."/>
            <person name="James T.Y."/>
            <person name="Seelenfreund D."/>
            <person name="Lobos S."/>
            <person name="Polanco R."/>
            <person name="Tello M."/>
            <person name="Honda Y."/>
            <person name="Watanabe T."/>
            <person name="Watanabe T."/>
            <person name="Ryu J.S."/>
            <person name="Kubicek C.P."/>
            <person name="Schmoll M."/>
            <person name="Gaskell J."/>
            <person name="Hammel K.E."/>
            <person name="St John F.J."/>
            <person name="Vanden Wymelenberg A."/>
            <person name="Sabat G."/>
            <person name="Splinter BonDurant S."/>
            <person name="Syed K."/>
            <person name="Yadav J.S."/>
            <person name="Doddapaneni H."/>
            <person name="Subramanian V."/>
            <person name="Lavin J.L."/>
            <person name="Oguiza J.A."/>
            <person name="Perez G."/>
            <person name="Pisabarro A.G."/>
            <person name="Ramirez L."/>
            <person name="Santoyo F."/>
            <person name="Master E."/>
            <person name="Coutinho P.M."/>
            <person name="Henrissat B."/>
            <person name="Lombard V."/>
            <person name="Magnuson J.K."/>
            <person name="Kuees U."/>
            <person name="Hori C."/>
            <person name="Igarashi K."/>
            <person name="Samejima M."/>
            <person name="Held B.W."/>
            <person name="Barry K.W."/>
            <person name="LaButti K.M."/>
            <person name="Lapidus A."/>
            <person name="Lindquist E.A."/>
            <person name="Lucas S.M."/>
            <person name="Riley R."/>
            <person name="Salamov A.A."/>
            <person name="Hoffmeister D."/>
            <person name="Schwenk D."/>
            <person name="Hadar Y."/>
            <person name="Yarden O."/>
            <person name="de Vries R.P."/>
            <person name="Wiebenga A."/>
            <person name="Stenlid J."/>
            <person name="Eastwood D."/>
            <person name="Grigoriev I.V."/>
            <person name="Berka R.M."/>
            <person name="Blanchette R.A."/>
            <person name="Kersten P."/>
            <person name="Martinez A.T."/>
            <person name="Vicuna R."/>
            <person name="Cullen D."/>
        </authorList>
    </citation>
    <scope>NUCLEOTIDE SEQUENCE [LARGE SCALE GENOMIC DNA]</scope>
    <source>
        <strain evidence="4 5">B</strain>
    </source>
</reference>
<dbReference type="PANTHER" id="PTHR46310:SF7">
    <property type="entry name" value="AMIDASE 1"/>
    <property type="match status" value="1"/>
</dbReference>
<evidence type="ECO:0000259" key="3">
    <source>
        <dbReference type="Pfam" id="PF26053"/>
    </source>
</evidence>
<dbReference type="EMBL" id="KB445807">
    <property type="protein sequence ID" value="EMD33141.1"/>
    <property type="molecule type" value="Genomic_DNA"/>
</dbReference>
<dbReference type="AlphaFoldDB" id="M2R2L4"/>
<feature type="signal peptide" evidence="1">
    <location>
        <begin position="1"/>
        <end position="24"/>
    </location>
</feature>
<protein>
    <submittedName>
        <fullName evidence="4">Uncharacterized protein</fullName>
    </submittedName>
</protein>
<keyword evidence="5" id="KW-1185">Reference proteome</keyword>
<feature type="chain" id="PRO_5004024462" evidence="1">
    <location>
        <begin position="25"/>
        <end position="660"/>
    </location>
</feature>
<proteinExistence type="predicted"/>
<sequence>MTLGSMGLSVKVVCLIFATPFAAAAQVSFHLTGKTLVLNSIPYFVPPLPISAFEFDTKSAAIVASVAKSFANELIPFSVVPTSATKFTESALETTVNSWKVQDDVFNEAFLTGVFVTFNGTAHPHVAPSVSLSSAQTKFGIDLLLLSSNYPGGVTLTKALPSGPYFLKPSTGEVFEALRLFNDENQAFVYGVIPDGNGGFRELNAHIEGAATPAVAVPSRLYFTPTAEKPLAGKRLGLKDIYDVKGLHTGCGNRAFFQLNPPKNATAPAVQRLLDGGMILVGKMKTSQFANGETATDDWIDLHAPYNPRGDGYQDASSSSTGPASGVSSYDWLDHAVGSDTGGSMRGPAGACGLYGNRPSHGAVDLTDVMPLSPEMDTGGVFAKNAKDWATVGHFWYQNMTSFSKFPKKILFPVDIFGTSFLANPPKAGTVDATLNDFIVQLEGFLGTKRTEINVTDLFLHTRPANASAPTLREMLNITYPALISLDQVALVADPFIAAYQAIHDGRMPFINPAPLVRWDFGRALPPGQKDKELANKATFMQWFAENVIKGDVLETCSDSIFLYPQTTGEPVPRNQYIGPPGVPAGFSAGRISSFAEVPDMVVPIGEAPFNSSITGKTEFLPVTMSFLAAKNCDLMLFNLFAALEDAQILKTVVTGTRLF</sequence>
<organism evidence="4 5">
    <name type="scientific">Ceriporiopsis subvermispora (strain B)</name>
    <name type="common">White-rot fungus</name>
    <name type="synonym">Gelatoporia subvermispora</name>
    <dbReference type="NCBI Taxonomy" id="914234"/>
    <lineage>
        <taxon>Eukaryota</taxon>
        <taxon>Fungi</taxon>
        <taxon>Dikarya</taxon>
        <taxon>Basidiomycota</taxon>
        <taxon>Agaricomycotina</taxon>
        <taxon>Agaricomycetes</taxon>
        <taxon>Polyporales</taxon>
        <taxon>Gelatoporiaceae</taxon>
        <taxon>Gelatoporia</taxon>
    </lineage>
</organism>
<dbReference type="InterPro" id="IPR036928">
    <property type="entry name" value="AS_sf"/>
</dbReference>
<dbReference type="Pfam" id="PF01425">
    <property type="entry name" value="Amidase"/>
    <property type="match status" value="1"/>
</dbReference>
<dbReference type="OrthoDB" id="5423360at2759"/>
<feature type="domain" description="Scytalone dehydratase-like protein Arp1 N-terminal" evidence="3">
    <location>
        <begin position="61"/>
        <end position="180"/>
    </location>
</feature>
<evidence type="ECO:0000313" key="5">
    <source>
        <dbReference type="Proteomes" id="UP000016930"/>
    </source>
</evidence>
<evidence type="ECO:0000256" key="1">
    <source>
        <dbReference type="SAM" id="SignalP"/>
    </source>
</evidence>
<dbReference type="STRING" id="914234.M2R2L4"/>
<evidence type="ECO:0000259" key="2">
    <source>
        <dbReference type="Pfam" id="PF01425"/>
    </source>
</evidence>
<gene>
    <name evidence="4" type="ORF">CERSUDRAFT_142735</name>
</gene>
<dbReference type="PANTHER" id="PTHR46310">
    <property type="entry name" value="AMIDASE 1"/>
    <property type="match status" value="1"/>
</dbReference>
<dbReference type="Gene3D" id="3.90.1300.10">
    <property type="entry name" value="Amidase signature (AS) domain"/>
    <property type="match status" value="1"/>
</dbReference>
<evidence type="ECO:0000313" key="4">
    <source>
        <dbReference type="EMBL" id="EMD33141.1"/>
    </source>
</evidence>
<dbReference type="Pfam" id="PF26053">
    <property type="entry name" value="DUF8016"/>
    <property type="match status" value="1"/>
</dbReference>
<dbReference type="SUPFAM" id="SSF75304">
    <property type="entry name" value="Amidase signature (AS) enzymes"/>
    <property type="match status" value="1"/>
</dbReference>
<accession>M2R2L4</accession>